<organism evidence="1 2">
    <name type="scientific">Apatococcus lobatus</name>
    <dbReference type="NCBI Taxonomy" id="904363"/>
    <lineage>
        <taxon>Eukaryota</taxon>
        <taxon>Viridiplantae</taxon>
        <taxon>Chlorophyta</taxon>
        <taxon>core chlorophytes</taxon>
        <taxon>Trebouxiophyceae</taxon>
        <taxon>Chlorellales</taxon>
        <taxon>Chlorellaceae</taxon>
        <taxon>Apatococcus</taxon>
    </lineage>
</organism>
<dbReference type="SUPFAM" id="SSF48371">
    <property type="entry name" value="ARM repeat"/>
    <property type="match status" value="1"/>
</dbReference>
<dbReference type="AlphaFoldDB" id="A0AAW1SE71"/>
<dbReference type="EMBL" id="JALJOS010000001">
    <property type="protein sequence ID" value="KAK9844486.1"/>
    <property type="molecule type" value="Genomic_DNA"/>
</dbReference>
<dbReference type="InterPro" id="IPR016024">
    <property type="entry name" value="ARM-type_fold"/>
</dbReference>
<comment type="caution">
    <text evidence="1">The sequence shown here is derived from an EMBL/GenBank/DDBJ whole genome shotgun (WGS) entry which is preliminary data.</text>
</comment>
<evidence type="ECO:0000313" key="2">
    <source>
        <dbReference type="Proteomes" id="UP001438707"/>
    </source>
</evidence>
<sequence length="273" mass="28890">MQQALGDLHGSLASAQETAHIRSRLQDALQLTSSPVSFLREEGFKCLAALVAEAAAEPAAMPNFCRALEGVAAALGAILKSFDNWSASKGLSGSSRIHQVSFEEFQGAGLALEGLALVCPSFREAARSRGVIEVLLNKLELHHMLTKKSCLKGLAALLVNSLPNMTRFTEVSGVEKVCSVLRESGLPASVRASCAELLSLVADELRHAPSTSQAAGYAMRQSLLVKLQRIVQNEVGAGAARAILQDMHASEDRQLLASHIQTASLSAVALVPE</sequence>
<dbReference type="PANTHER" id="PTHR34065">
    <property type="entry name" value="CELL DIVISION CONTROL PROTEIN 14"/>
    <property type="match status" value="1"/>
</dbReference>
<dbReference type="PANTHER" id="PTHR34065:SF1">
    <property type="entry name" value="CELL DIVISION CONTROL PROTEIN 14"/>
    <property type="match status" value="1"/>
</dbReference>
<reference evidence="1 2" key="1">
    <citation type="journal article" date="2024" name="Nat. Commun.">
        <title>Phylogenomics reveals the evolutionary origins of lichenization in chlorophyte algae.</title>
        <authorList>
            <person name="Puginier C."/>
            <person name="Libourel C."/>
            <person name="Otte J."/>
            <person name="Skaloud P."/>
            <person name="Haon M."/>
            <person name="Grisel S."/>
            <person name="Petersen M."/>
            <person name="Berrin J.G."/>
            <person name="Delaux P.M."/>
            <person name="Dal Grande F."/>
            <person name="Keller J."/>
        </authorList>
    </citation>
    <scope>NUCLEOTIDE SEQUENCE [LARGE SCALE GENOMIC DNA]</scope>
    <source>
        <strain evidence="1 2">SAG 2145</strain>
    </source>
</reference>
<name>A0AAW1SE71_9CHLO</name>
<protein>
    <submittedName>
        <fullName evidence="1">Uncharacterized protein</fullName>
    </submittedName>
</protein>
<accession>A0AAW1SE71</accession>
<proteinExistence type="predicted"/>
<dbReference type="InterPro" id="IPR011989">
    <property type="entry name" value="ARM-like"/>
</dbReference>
<dbReference type="InterPro" id="IPR012535">
    <property type="entry name" value="Cell_div_Cdc14"/>
</dbReference>
<gene>
    <name evidence="1" type="ORF">WJX74_003076</name>
</gene>
<evidence type="ECO:0000313" key="1">
    <source>
        <dbReference type="EMBL" id="KAK9844486.1"/>
    </source>
</evidence>
<keyword evidence="2" id="KW-1185">Reference proteome</keyword>
<dbReference type="Gene3D" id="1.25.10.10">
    <property type="entry name" value="Leucine-rich Repeat Variant"/>
    <property type="match status" value="1"/>
</dbReference>
<dbReference type="Proteomes" id="UP001438707">
    <property type="component" value="Unassembled WGS sequence"/>
</dbReference>